<accession>A0A1I3Y4V9</accession>
<dbReference type="EMBL" id="FOSJ01000019">
    <property type="protein sequence ID" value="SFK26793.1"/>
    <property type="molecule type" value="Genomic_DNA"/>
</dbReference>
<reference evidence="3" key="1">
    <citation type="submission" date="2016-10" db="EMBL/GenBank/DDBJ databases">
        <authorList>
            <person name="Varghese N."/>
            <person name="Submissions S."/>
        </authorList>
    </citation>
    <scope>NUCLEOTIDE SEQUENCE [LARGE SCALE GENOMIC DNA]</scope>
    <source>
        <strain evidence="3">DSM 16108</strain>
    </source>
</reference>
<evidence type="ECO:0000313" key="2">
    <source>
        <dbReference type="EMBL" id="SFK26793.1"/>
    </source>
</evidence>
<dbReference type="Gene3D" id="3.40.630.30">
    <property type="match status" value="1"/>
</dbReference>
<dbReference type="PROSITE" id="PS51186">
    <property type="entry name" value="GNAT"/>
    <property type="match status" value="1"/>
</dbReference>
<dbReference type="Pfam" id="PF00583">
    <property type="entry name" value="Acetyltransf_1"/>
    <property type="match status" value="1"/>
</dbReference>
<sequence length="140" mass="15845">MIEMKRVESATLDAMIEQVFAEQDISHFGNIVEENKEKIAIGAYLDKKLVGGIVADKEYQTIHVSLLAITQGARGLSIGSKLLREIEIIAKEKGIIHITLTTRSYQAVDFYKKNGYTVFAELEDMPIEGVTKYYFDKRLK</sequence>
<name>A0A1I3Y4V9_9LACT</name>
<gene>
    <name evidence="2" type="ORF">SAMN04488569_101927</name>
</gene>
<evidence type="ECO:0000259" key="1">
    <source>
        <dbReference type="PROSITE" id="PS51186"/>
    </source>
</evidence>
<keyword evidence="3" id="KW-1185">Reference proteome</keyword>
<dbReference type="InterPro" id="IPR000182">
    <property type="entry name" value="GNAT_dom"/>
</dbReference>
<dbReference type="RefSeq" id="WP_091897304.1">
    <property type="nucleotide sequence ID" value="NZ_FOSJ01000019.1"/>
</dbReference>
<dbReference type="Proteomes" id="UP000199589">
    <property type="component" value="Unassembled WGS sequence"/>
</dbReference>
<proteinExistence type="predicted"/>
<dbReference type="SUPFAM" id="SSF55729">
    <property type="entry name" value="Acyl-CoA N-acyltransferases (Nat)"/>
    <property type="match status" value="1"/>
</dbReference>
<evidence type="ECO:0000313" key="3">
    <source>
        <dbReference type="Proteomes" id="UP000199589"/>
    </source>
</evidence>
<dbReference type="GO" id="GO:0016747">
    <property type="term" value="F:acyltransferase activity, transferring groups other than amino-acyl groups"/>
    <property type="evidence" value="ECO:0007669"/>
    <property type="project" value="InterPro"/>
</dbReference>
<keyword evidence="2" id="KW-0808">Transferase</keyword>
<feature type="domain" description="N-acetyltransferase" evidence="1">
    <location>
        <begin position="1"/>
        <end position="140"/>
    </location>
</feature>
<protein>
    <submittedName>
        <fullName evidence="2">Acetyltransferase (GNAT) family protein</fullName>
    </submittedName>
</protein>
<dbReference type="InterPro" id="IPR016181">
    <property type="entry name" value="Acyl_CoA_acyltransferase"/>
</dbReference>
<dbReference type="OrthoDB" id="9787920at2"/>
<dbReference type="CDD" id="cd04301">
    <property type="entry name" value="NAT_SF"/>
    <property type="match status" value="1"/>
</dbReference>
<organism evidence="2 3">
    <name type="scientific">Marinilactibacillus piezotolerans</name>
    <dbReference type="NCBI Taxonomy" id="258723"/>
    <lineage>
        <taxon>Bacteria</taxon>
        <taxon>Bacillati</taxon>
        <taxon>Bacillota</taxon>
        <taxon>Bacilli</taxon>
        <taxon>Lactobacillales</taxon>
        <taxon>Carnobacteriaceae</taxon>
        <taxon>Marinilactibacillus</taxon>
    </lineage>
</organism>
<dbReference type="AlphaFoldDB" id="A0A1I3Y4V9"/>